<evidence type="ECO:0000313" key="8">
    <source>
        <dbReference type="EMBL" id="MCL1124915.1"/>
    </source>
</evidence>
<gene>
    <name evidence="8" type="ORF">L2764_10625</name>
</gene>
<comment type="caution">
    <text evidence="8">The sequence shown here is derived from an EMBL/GenBank/DDBJ whole genome shotgun (WGS) entry which is preliminary data.</text>
</comment>
<comment type="catalytic activity">
    <reaction evidence="6">
        <text>L-aspartate + L-glutamine + ATP + H2O = L-asparagine + L-glutamate + AMP + diphosphate + H(+)</text>
        <dbReference type="Rhea" id="RHEA:12228"/>
        <dbReference type="ChEBI" id="CHEBI:15377"/>
        <dbReference type="ChEBI" id="CHEBI:15378"/>
        <dbReference type="ChEBI" id="CHEBI:29985"/>
        <dbReference type="ChEBI" id="CHEBI:29991"/>
        <dbReference type="ChEBI" id="CHEBI:30616"/>
        <dbReference type="ChEBI" id="CHEBI:33019"/>
        <dbReference type="ChEBI" id="CHEBI:58048"/>
        <dbReference type="ChEBI" id="CHEBI:58359"/>
        <dbReference type="ChEBI" id="CHEBI:456215"/>
        <dbReference type="EC" id="6.3.5.4"/>
    </reaction>
</comment>
<evidence type="ECO:0000256" key="3">
    <source>
        <dbReference type="ARBA" id="ARBA00012737"/>
    </source>
</evidence>
<dbReference type="InterPro" id="IPR006426">
    <property type="entry name" value="Asn_synth_AEB"/>
</dbReference>
<evidence type="ECO:0000313" key="9">
    <source>
        <dbReference type="Proteomes" id="UP001203423"/>
    </source>
</evidence>
<organism evidence="8 9">
    <name type="scientific">Shewanella surugensis</name>
    <dbReference type="NCBI Taxonomy" id="212020"/>
    <lineage>
        <taxon>Bacteria</taxon>
        <taxon>Pseudomonadati</taxon>
        <taxon>Pseudomonadota</taxon>
        <taxon>Gammaproteobacteria</taxon>
        <taxon>Alteromonadales</taxon>
        <taxon>Shewanellaceae</taxon>
        <taxon>Shewanella</taxon>
    </lineage>
</organism>
<accession>A0ABT0LC28</accession>
<feature type="domain" description="Glutamine amidotransferase type-2" evidence="7">
    <location>
        <begin position="2"/>
        <end position="203"/>
    </location>
</feature>
<dbReference type="SUPFAM" id="SSF52402">
    <property type="entry name" value="Adenine nucleotide alpha hydrolases-like"/>
    <property type="match status" value="1"/>
</dbReference>
<dbReference type="InterPro" id="IPR014729">
    <property type="entry name" value="Rossmann-like_a/b/a_fold"/>
</dbReference>
<dbReference type="InterPro" id="IPR017932">
    <property type="entry name" value="GATase_2_dom"/>
</dbReference>
<proteinExistence type="inferred from homology"/>
<evidence type="ECO:0000256" key="5">
    <source>
        <dbReference type="ARBA" id="ARBA00022840"/>
    </source>
</evidence>
<dbReference type="PROSITE" id="PS51278">
    <property type="entry name" value="GATASE_TYPE_2"/>
    <property type="match status" value="1"/>
</dbReference>
<evidence type="ECO:0000256" key="6">
    <source>
        <dbReference type="ARBA" id="ARBA00048741"/>
    </source>
</evidence>
<protein>
    <recommendedName>
        <fullName evidence="3">asparagine synthase (glutamine-hydrolyzing)</fullName>
        <ecNumber evidence="3">6.3.5.4</ecNumber>
    </recommendedName>
</protein>
<dbReference type="Pfam" id="PF00733">
    <property type="entry name" value="Asn_synthase"/>
    <property type="match status" value="1"/>
</dbReference>
<keyword evidence="9" id="KW-1185">Reference proteome</keyword>
<evidence type="ECO:0000259" key="7">
    <source>
        <dbReference type="PROSITE" id="PS51278"/>
    </source>
</evidence>
<dbReference type="EMBL" id="JAKIKS010000034">
    <property type="protein sequence ID" value="MCL1124915.1"/>
    <property type="molecule type" value="Genomic_DNA"/>
</dbReference>
<dbReference type="CDD" id="cd01991">
    <property type="entry name" value="Asn_synthase_B_C"/>
    <property type="match status" value="1"/>
</dbReference>
<keyword evidence="5" id="KW-0067">ATP-binding</keyword>
<dbReference type="PANTHER" id="PTHR43284">
    <property type="entry name" value="ASPARAGINE SYNTHETASE (GLUTAMINE-HYDROLYZING)"/>
    <property type="match status" value="1"/>
</dbReference>
<evidence type="ECO:0000256" key="2">
    <source>
        <dbReference type="ARBA" id="ARBA00005752"/>
    </source>
</evidence>
<dbReference type="InterPro" id="IPR051786">
    <property type="entry name" value="ASN_synthetase/amidase"/>
</dbReference>
<dbReference type="Gene3D" id="3.60.20.10">
    <property type="entry name" value="Glutamine Phosphoribosylpyrophosphate, subunit 1, domain 1"/>
    <property type="match status" value="1"/>
</dbReference>
<dbReference type="EC" id="6.3.5.4" evidence="3"/>
<dbReference type="SUPFAM" id="SSF56235">
    <property type="entry name" value="N-terminal nucleophile aminohydrolases (Ntn hydrolases)"/>
    <property type="match status" value="1"/>
</dbReference>
<keyword evidence="4" id="KW-0547">Nucleotide-binding</keyword>
<sequence length="505" mass="58217">MCGIFVSNDPNITNNQLDIIEKTLRFRGPDCSSGLIQFHQWHAYHSRLSIIDINSGINQPVLDNHGGMLIFNGEILNYRELGKKHFNAKYVSDTLLLSDLIANYKFNINELDGFFAFVYIDPQGIMTHCARDKFGVKPLFIYKNSDYITISSEPNTLKQLFKLEINTAAIEEYKAVRAPLFCGSYFKGVSTLAPGACFINGQYFDPIDYLNGEYREVTEYELKTAILAGIESRMVSDAKIGLLLSRGVDSHLLKELGNFNQYYSIGFTGDEDIEYLKSEHIQNLTINECENHEYRDEFHRLLTLRGEPMSVPNEVLLSKIARRAKQDGMKVLLSGEGADEFFGGYDRIYQWAHHSPSFDIDQFIELYCYTKPNKNSLLYHNLVELFEHRHFPNTFEAVRWFFIRYHLPILFRRLDFSLMAAGIEGREPLANIHTFHLATKISPTVLMGKHLGKMPLRNLIAPMKGNEFAFENKIGFPVDLTAIFKQTHHKHSYQIWFEENLKVLK</sequence>
<dbReference type="Proteomes" id="UP001203423">
    <property type="component" value="Unassembled WGS sequence"/>
</dbReference>
<name>A0ABT0LC28_9GAMM</name>
<comment type="pathway">
    <text evidence="1">Amino-acid biosynthesis; L-asparagine biosynthesis; L-asparagine from L-aspartate (L-Gln route): step 1/1.</text>
</comment>
<dbReference type="InterPro" id="IPR029055">
    <property type="entry name" value="Ntn_hydrolases_N"/>
</dbReference>
<reference evidence="8 9" key="1">
    <citation type="submission" date="2022-01" db="EMBL/GenBank/DDBJ databases">
        <title>Whole genome-based taxonomy of the Shewanellaceae.</title>
        <authorList>
            <person name="Martin-Rodriguez A.J."/>
        </authorList>
    </citation>
    <scope>NUCLEOTIDE SEQUENCE [LARGE SCALE GENOMIC DNA]</scope>
    <source>
        <strain evidence="8 9">DSM 17177</strain>
    </source>
</reference>
<dbReference type="InterPro" id="IPR001962">
    <property type="entry name" value="Asn_synthase"/>
</dbReference>
<dbReference type="PIRSF" id="PIRSF001589">
    <property type="entry name" value="Asn_synthetase_glu-h"/>
    <property type="match status" value="1"/>
</dbReference>
<comment type="similarity">
    <text evidence="2">Belongs to the asparagine synthetase family.</text>
</comment>
<dbReference type="Pfam" id="PF13537">
    <property type="entry name" value="GATase_7"/>
    <property type="match status" value="1"/>
</dbReference>
<evidence type="ECO:0000256" key="1">
    <source>
        <dbReference type="ARBA" id="ARBA00005187"/>
    </source>
</evidence>
<dbReference type="RefSeq" id="WP_248940191.1">
    <property type="nucleotide sequence ID" value="NZ_JAKIKS010000034.1"/>
</dbReference>
<dbReference type="PANTHER" id="PTHR43284:SF1">
    <property type="entry name" value="ASPARAGINE SYNTHETASE"/>
    <property type="match status" value="1"/>
</dbReference>
<dbReference type="Gene3D" id="3.40.50.620">
    <property type="entry name" value="HUPs"/>
    <property type="match status" value="1"/>
</dbReference>
<evidence type="ECO:0000256" key="4">
    <source>
        <dbReference type="ARBA" id="ARBA00022741"/>
    </source>
</evidence>